<accession>A0A167GBH4</accession>
<dbReference type="Proteomes" id="UP000076738">
    <property type="component" value="Unassembled WGS sequence"/>
</dbReference>
<gene>
    <name evidence="2" type="ORF">CALVIDRAFT_569096</name>
</gene>
<dbReference type="SUPFAM" id="SSF52540">
    <property type="entry name" value="P-loop containing nucleoside triphosphate hydrolases"/>
    <property type="match status" value="1"/>
</dbReference>
<proteinExistence type="predicted"/>
<dbReference type="AlphaFoldDB" id="A0A167GBH4"/>
<sequence length="872" mass="95601">MDILLELALRSSVPSFQMTYPSAIQLPAELPTVRVPRKPKIFLDRDGDIDAIAASLNGEKAAHIAILGADGLGKTSLAAAVWHSQVVEKRYGKNRVWISCDGLMSDEGLVPSLAAAFSIPDDHRDQLRNRILQYLPSHDTPALLVLDNYRSPPNTVDHGTGGTLLNELANISHLSLLFTVGGTQHPAGIEWSQPVLPPLGALDPLTSRAVYLAYGGKDEDQLEDLLALLEGSPLAIGLAVKQNQTRSAAELVQAYGQQKISMVGRDNSIPLNSLELIIHLALDSQPMRNSPQSLQVLSMLSLLPDGIEVEQLSNAFPSVPELDQALQVLEQLGFIAKWGNRIRVFSALRPSVLARCSPTDAENVKAMRASFCAFLDNISINPPDTPTLERLTKEFSNITSLLAYALHQPNPHMNIAHEIQLLCVFKAHARYCDCKPLVTMAVEELIRQQLSNPAAVYLTISLACSLMAQREWNDAATLLEQVDPKDIPPHLEATRLILYAILHLTQHRFQDVTKFLQQALGLEAGHASLQAAIIEELLAGISFQQGNLDEAESHCAAAEPYYISSDNKPGSYRCQELRAKISVERRKYVDAFQIFYELLHTYTEAGLDYGRARIQRALYRIHYLDGRYEAALTGYSDAKDKAEKANDKFAIAICERGSARTYELMQQPAAALELYKHAISLFQGLDAVIEVAYTRLDLGHCMCDSQLPAEGLSQMAAAMAAFDYYGLKYPSAKCKQYSGKVLASLKAVNEGLSRLRIALGAFLDLGRKVDAADCYITIGGVCFQNQLAEAEEATKSAMSLYDEVGQLDAKANCTVILASHYRQRGMAAEAARAAQEGLDILAALDDRSKADEGIVQMLKGFLAPTSEMETEE</sequence>
<organism evidence="2 3">
    <name type="scientific">Calocera viscosa (strain TUFC12733)</name>
    <dbReference type="NCBI Taxonomy" id="1330018"/>
    <lineage>
        <taxon>Eukaryota</taxon>
        <taxon>Fungi</taxon>
        <taxon>Dikarya</taxon>
        <taxon>Basidiomycota</taxon>
        <taxon>Agaricomycotina</taxon>
        <taxon>Dacrymycetes</taxon>
        <taxon>Dacrymycetales</taxon>
        <taxon>Dacrymycetaceae</taxon>
        <taxon>Calocera</taxon>
    </lineage>
</organism>
<keyword evidence="3" id="KW-1185">Reference proteome</keyword>
<protein>
    <recommendedName>
        <fullName evidence="1">NB-ARC domain-containing protein</fullName>
    </recommendedName>
</protein>
<dbReference type="Gene3D" id="1.25.40.10">
    <property type="entry name" value="Tetratricopeptide repeat domain"/>
    <property type="match status" value="3"/>
</dbReference>
<evidence type="ECO:0000313" key="2">
    <source>
        <dbReference type="EMBL" id="KZO90378.1"/>
    </source>
</evidence>
<feature type="domain" description="NB-ARC" evidence="1">
    <location>
        <begin position="47"/>
        <end position="147"/>
    </location>
</feature>
<dbReference type="InterPro" id="IPR002182">
    <property type="entry name" value="NB-ARC"/>
</dbReference>
<dbReference type="InterPro" id="IPR027417">
    <property type="entry name" value="P-loop_NTPase"/>
</dbReference>
<dbReference type="PANTHER" id="PTHR47691:SF3">
    <property type="entry name" value="HTH-TYPE TRANSCRIPTIONAL REGULATOR RV0890C-RELATED"/>
    <property type="match status" value="1"/>
</dbReference>
<dbReference type="OrthoDB" id="621413at2759"/>
<dbReference type="InterPro" id="IPR011990">
    <property type="entry name" value="TPR-like_helical_dom_sf"/>
</dbReference>
<dbReference type="Pfam" id="PF00931">
    <property type="entry name" value="NB-ARC"/>
    <property type="match status" value="1"/>
</dbReference>
<dbReference type="Gene3D" id="3.40.50.300">
    <property type="entry name" value="P-loop containing nucleotide triphosphate hydrolases"/>
    <property type="match status" value="1"/>
</dbReference>
<reference evidence="2 3" key="1">
    <citation type="journal article" date="2016" name="Mol. Biol. Evol.">
        <title>Comparative Genomics of Early-Diverging Mushroom-Forming Fungi Provides Insights into the Origins of Lignocellulose Decay Capabilities.</title>
        <authorList>
            <person name="Nagy L.G."/>
            <person name="Riley R."/>
            <person name="Tritt A."/>
            <person name="Adam C."/>
            <person name="Daum C."/>
            <person name="Floudas D."/>
            <person name="Sun H."/>
            <person name="Yadav J.S."/>
            <person name="Pangilinan J."/>
            <person name="Larsson K.H."/>
            <person name="Matsuura K."/>
            <person name="Barry K."/>
            <person name="Labutti K."/>
            <person name="Kuo R."/>
            <person name="Ohm R.A."/>
            <person name="Bhattacharya S.S."/>
            <person name="Shirouzu T."/>
            <person name="Yoshinaga Y."/>
            <person name="Martin F.M."/>
            <person name="Grigoriev I.V."/>
            <person name="Hibbett D.S."/>
        </authorList>
    </citation>
    <scope>NUCLEOTIDE SEQUENCE [LARGE SCALE GENOMIC DNA]</scope>
    <source>
        <strain evidence="2 3">TUFC12733</strain>
    </source>
</reference>
<dbReference type="SUPFAM" id="SSF48452">
    <property type="entry name" value="TPR-like"/>
    <property type="match status" value="2"/>
</dbReference>
<dbReference type="PANTHER" id="PTHR47691">
    <property type="entry name" value="REGULATOR-RELATED"/>
    <property type="match status" value="1"/>
</dbReference>
<dbReference type="EMBL" id="KV417343">
    <property type="protein sequence ID" value="KZO90378.1"/>
    <property type="molecule type" value="Genomic_DNA"/>
</dbReference>
<evidence type="ECO:0000313" key="3">
    <source>
        <dbReference type="Proteomes" id="UP000076738"/>
    </source>
</evidence>
<name>A0A167GBH4_CALVF</name>
<evidence type="ECO:0000259" key="1">
    <source>
        <dbReference type="Pfam" id="PF00931"/>
    </source>
</evidence>